<evidence type="ECO:0000313" key="1">
    <source>
        <dbReference type="EMBL" id="UWQ55696.1"/>
    </source>
</evidence>
<protein>
    <recommendedName>
        <fullName evidence="3">Sulfotransferase family protein</fullName>
    </recommendedName>
</protein>
<name>A0A9Q9HMV1_LEICA</name>
<dbReference type="AlphaFoldDB" id="A0A9Q9HMV1"/>
<proteinExistence type="predicted"/>
<dbReference type="SUPFAM" id="SSF52540">
    <property type="entry name" value="P-loop containing nucleoside triphosphate hydrolases"/>
    <property type="match status" value="2"/>
</dbReference>
<reference evidence="1" key="1">
    <citation type="submission" date="2021-08" db="EMBL/GenBank/DDBJ databases">
        <authorList>
            <person name="Nwanade C."/>
            <person name="Wang M."/>
            <person name="Masoudi A."/>
            <person name="Yu Z."/>
            <person name="Liu J."/>
        </authorList>
    </citation>
    <scope>NUCLEOTIDE SEQUENCE</scope>
    <source>
        <strain evidence="1">S122</strain>
    </source>
</reference>
<dbReference type="InterPro" id="IPR027417">
    <property type="entry name" value="P-loop_NTPase"/>
</dbReference>
<dbReference type="Proteomes" id="UP001058713">
    <property type="component" value="Chromosome"/>
</dbReference>
<accession>A0A9Q9HMV1</accession>
<organism evidence="1 2">
    <name type="scientific">Leisingera caerulea</name>
    <name type="common">Phaeobacter caeruleus</name>
    <dbReference type="NCBI Taxonomy" id="506591"/>
    <lineage>
        <taxon>Bacteria</taxon>
        <taxon>Pseudomonadati</taxon>
        <taxon>Pseudomonadota</taxon>
        <taxon>Alphaproteobacteria</taxon>
        <taxon>Rhodobacterales</taxon>
        <taxon>Roseobacteraceae</taxon>
        <taxon>Leisingera</taxon>
    </lineage>
</organism>
<dbReference type="EMBL" id="CP081070">
    <property type="protein sequence ID" value="UWQ55696.1"/>
    <property type="molecule type" value="Genomic_DNA"/>
</dbReference>
<evidence type="ECO:0008006" key="3">
    <source>
        <dbReference type="Google" id="ProtNLM"/>
    </source>
</evidence>
<sequence>MIICHPLKLIFIKTKKVGGTSFEIALSSFCDETSVITPISPNDEKTRAELGYPGAQNHQQQVWPDGRETAEAFYNHIPAAQAKSIIPQEIWDSYTKVTIWRDPYDAIISRYYWEKADAAGIPFGKFVREFKGMLTENCHIAPLEGPDALDVYLRYEHLEEDIAALGIAGLWERFSSLRAKGAFRPRSGADPDTLYTRHPGAADVVAEQCAAEIRKFGYKRPGTMPAMAKPQTASSNDFIFTLSAGRTGTAWLAQFLGDNLQVRSVHEPLGVEDFGTAMPEISHMRRFNTLGMDGVTWGFWQTKLAALQAPYAESNHTLGKCGLIEALADSSICSRTTVIILRRDLAKQCASYVGRNDFQNITIPWQWYLDMSYRNVIVNPSVFRQMGQIGWAIWYALEMEARYAYYQIKYNGRINFVEARLEEATKPEGAAKLLAALGHDGIPVLPEKKNATRNQSEVTEALTAEIRTLLDRLNFDPVATATAYINAGRALDAPAQRSAAA</sequence>
<evidence type="ECO:0000313" key="2">
    <source>
        <dbReference type="Proteomes" id="UP001058713"/>
    </source>
</evidence>
<dbReference type="Gene3D" id="3.40.50.300">
    <property type="entry name" value="P-loop containing nucleotide triphosphate hydrolases"/>
    <property type="match status" value="2"/>
</dbReference>
<dbReference type="KEGG" id="lcae:K3721_09175"/>
<dbReference type="RefSeq" id="WP_259972608.1">
    <property type="nucleotide sequence ID" value="NZ_CP081070.1"/>
</dbReference>
<gene>
    <name evidence="1" type="ORF">K3721_09175</name>
</gene>